<organism evidence="2 3">
    <name type="scientific">Colletotrichum lupini</name>
    <dbReference type="NCBI Taxonomy" id="145971"/>
    <lineage>
        <taxon>Eukaryota</taxon>
        <taxon>Fungi</taxon>
        <taxon>Dikarya</taxon>
        <taxon>Ascomycota</taxon>
        <taxon>Pezizomycotina</taxon>
        <taxon>Sordariomycetes</taxon>
        <taxon>Hypocreomycetidae</taxon>
        <taxon>Glomerellales</taxon>
        <taxon>Glomerellaceae</taxon>
        <taxon>Colletotrichum</taxon>
        <taxon>Colletotrichum acutatum species complex</taxon>
    </lineage>
</organism>
<name>A0A9Q8T591_9PEZI</name>
<keyword evidence="3" id="KW-1185">Reference proteome</keyword>
<evidence type="ECO:0000313" key="3">
    <source>
        <dbReference type="Proteomes" id="UP000830671"/>
    </source>
</evidence>
<dbReference type="EMBL" id="CP019480">
    <property type="protein sequence ID" value="UQC89461.1"/>
    <property type="molecule type" value="Genomic_DNA"/>
</dbReference>
<dbReference type="AlphaFoldDB" id="A0A9Q8T591"/>
<dbReference type="GeneID" id="73348926"/>
<accession>A0A9Q8T591</accession>
<proteinExistence type="predicted"/>
<dbReference type="KEGG" id="clup:CLUP02_14992"/>
<dbReference type="Proteomes" id="UP000830671">
    <property type="component" value="Chromosome 8"/>
</dbReference>
<reference evidence="2" key="1">
    <citation type="journal article" date="2021" name="Mol. Plant Microbe Interact.">
        <title>Complete Genome Sequence of the Plant-Pathogenic Fungus Colletotrichum lupini.</title>
        <authorList>
            <person name="Baroncelli R."/>
            <person name="Pensec F."/>
            <person name="Da Lio D."/>
            <person name="Boufleur T."/>
            <person name="Vicente I."/>
            <person name="Sarrocco S."/>
            <person name="Picot A."/>
            <person name="Baraldi E."/>
            <person name="Sukno S."/>
            <person name="Thon M."/>
            <person name="Le Floch G."/>
        </authorList>
    </citation>
    <scope>NUCLEOTIDE SEQUENCE</scope>
    <source>
        <strain evidence="2">IMI 504893</strain>
    </source>
</reference>
<feature type="region of interest" description="Disordered" evidence="1">
    <location>
        <begin position="26"/>
        <end position="48"/>
    </location>
</feature>
<gene>
    <name evidence="2" type="ORF">CLUP02_14992</name>
</gene>
<dbReference type="RefSeq" id="XP_049151062.1">
    <property type="nucleotide sequence ID" value="XM_049293916.1"/>
</dbReference>
<protein>
    <submittedName>
        <fullName evidence="2">Uncharacterized protein</fullName>
    </submittedName>
</protein>
<evidence type="ECO:0000313" key="2">
    <source>
        <dbReference type="EMBL" id="UQC89461.1"/>
    </source>
</evidence>
<sequence>MHPISRQYQQPRLKIYVHWKQCVPPASKQHTGSDRQLANPGRGSKSSFRLGKLPIDVCLHGTIPSHQLNPNFPTLREDDSWLHEHIGHIREHQGSFSFILGLLIEPGHLKTFRAPGHTDTRANIRPARFARHDCVWVSIPHAVRNTRWSSRVETQVDQETPKLSFDARLESPTACYLLYSSTNIETNYEVRRSDMREYRREKGGWLPKRCMIGHPQSNAHQPVDWSGVKPGHGSNPNRNSKTNTKAINFAASSIYFRTVACQGDHLVVTLTLAGPRPACEGAHVPAEVHPKYPCTHLHHNFSRVASALGCRVQLKMTATEYYRHHLVGNLNAKFPWPHSLPEIL</sequence>
<evidence type="ECO:0000256" key="1">
    <source>
        <dbReference type="SAM" id="MobiDB-lite"/>
    </source>
</evidence>